<dbReference type="EMBL" id="BART01022741">
    <property type="protein sequence ID" value="GAH00169.1"/>
    <property type="molecule type" value="Genomic_DNA"/>
</dbReference>
<protein>
    <submittedName>
        <fullName evidence="1">Uncharacterized protein</fullName>
    </submittedName>
</protein>
<dbReference type="AlphaFoldDB" id="X1D4X7"/>
<gene>
    <name evidence="1" type="ORF">S01H4_41567</name>
</gene>
<comment type="caution">
    <text evidence="1">The sequence shown here is derived from an EMBL/GenBank/DDBJ whole genome shotgun (WGS) entry which is preliminary data.</text>
</comment>
<sequence>MKTTNLQEYKNPPGFDIDFNLLAEFEQDLDPQSPESCRIRCHVLGYGE</sequence>
<accession>X1D4X7</accession>
<proteinExistence type="predicted"/>
<name>X1D4X7_9ZZZZ</name>
<evidence type="ECO:0000313" key="1">
    <source>
        <dbReference type="EMBL" id="GAH00169.1"/>
    </source>
</evidence>
<reference evidence="1" key="1">
    <citation type="journal article" date="2014" name="Front. Microbiol.">
        <title>High frequency of phylogenetically diverse reductive dehalogenase-homologous genes in deep subseafloor sedimentary metagenomes.</title>
        <authorList>
            <person name="Kawai M."/>
            <person name="Futagami T."/>
            <person name="Toyoda A."/>
            <person name="Takaki Y."/>
            <person name="Nishi S."/>
            <person name="Hori S."/>
            <person name="Arai W."/>
            <person name="Tsubouchi T."/>
            <person name="Morono Y."/>
            <person name="Uchiyama I."/>
            <person name="Ito T."/>
            <person name="Fujiyama A."/>
            <person name="Inagaki F."/>
            <person name="Takami H."/>
        </authorList>
    </citation>
    <scope>NUCLEOTIDE SEQUENCE</scope>
    <source>
        <strain evidence="1">Expedition CK06-06</strain>
    </source>
</reference>
<organism evidence="1">
    <name type="scientific">marine sediment metagenome</name>
    <dbReference type="NCBI Taxonomy" id="412755"/>
    <lineage>
        <taxon>unclassified sequences</taxon>
        <taxon>metagenomes</taxon>
        <taxon>ecological metagenomes</taxon>
    </lineage>
</organism>
<feature type="non-terminal residue" evidence="1">
    <location>
        <position position="48"/>
    </location>
</feature>